<proteinExistence type="predicted"/>
<name>A0A4Y2HCP9_ARAVE</name>
<gene>
    <name evidence="1" type="ORF">AVEN_274470_1</name>
</gene>
<protein>
    <submittedName>
        <fullName evidence="1">Uncharacterized protein</fullName>
    </submittedName>
</protein>
<accession>A0A4Y2HCP9</accession>
<evidence type="ECO:0000313" key="1">
    <source>
        <dbReference type="EMBL" id="GBM63051.1"/>
    </source>
</evidence>
<dbReference type="AlphaFoldDB" id="A0A4Y2HCP9"/>
<sequence>MSLFGKQASSLHIMSAGIVDYNNKRFKIKFHIDPIFSQHSLSGVPVKLNILKSPAPRKWRGRTPHHPFWDVIHGSLNSNHKDIFYGHIDPLLHLLVPPSERELPSASIFTCPREPPPLLTHAYISVAFQYYGPRVQMDFKRSWIFKLLPTPILIGF</sequence>
<evidence type="ECO:0000313" key="2">
    <source>
        <dbReference type="Proteomes" id="UP000499080"/>
    </source>
</evidence>
<comment type="caution">
    <text evidence="1">The sequence shown here is derived from an EMBL/GenBank/DDBJ whole genome shotgun (WGS) entry which is preliminary data.</text>
</comment>
<dbReference type="Proteomes" id="UP000499080">
    <property type="component" value="Unassembled WGS sequence"/>
</dbReference>
<reference evidence="1 2" key="1">
    <citation type="journal article" date="2019" name="Sci. Rep.">
        <title>Orb-weaving spider Araneus ventricosus genome elucidates the spidroin gene catalogue.</title>
        <authorList>
            <person name="Kono N."/>
            <person name="Nakamura H."/>
            <person name="Ohtoshi R."/>
            <person name="Moran D.A.P."/>
            <person name="Shinohara A."/>
            <person name="Yoshida Y."/>
            <person name="Fujiwara M."/>
            <person name="Mori M."/>
            <person name="Tomita M."/>
            <person name="Arakawa K."/>
        </authorList>
    </citation>
    <scope>NUCLEOTIDE SEQUENCE [LARGE SCALE GENOMIC DNA]</scope>
</reference>
<dbReference type="EMBL" id="BGPR01001850">
    <property type="protein sequence ID" value="GBM63051.1"/>
    <property type="molecule type" value="Genomic_DNA"/>
</dbReference>
<keyword evidence="2" id="KW-1185">Reference proteome</keyword>
<organism evidence="1 2">
    <name type="scientific">Araneus ventricosus</name>
    <name type="common">Orbweaver spider</name>
    <name type="synonym">Epeira ventricosa</name>
    <dbReference type="NCBI Taxonomy" id="182803"/>
    <lineage>
        <taxon>Eukaryota</taxon>
        <taxon>Metazoa</taxon>
        <taxon>Ecdysozoa</taxon>
        <taxon>Arthropoda</taxon>
        <taxon>Chelicerata</taxon>
        <taxon>Arachnida</taxon>
        <taxon>Araneae</taxon>
        <taxon>Araneomorphae</taxon>
        <taxon>Entelegynae</taxon>
        <taxon>Araneoidea</taxon>
        <taxon>Araneidae</taxon>
        <taxon>Araneus</taxon>
    </lineage>
</organism>